<dbReference type="InterPro" id="IPR036388">
    <property type="entry name" value="WH-like_DNA-bd_sf"/>
</dbReference>
<dbReference type="Gene3D" id="1.10.10.10">
    <property type="entry name" value="Winged helix-like DNA-binding domain superfamily/Winged helix DNA-binding domain"/>
    <property type="match status" value="2"/>
</dbReference>
<dbReference type="GO" id="GO:0006282">
    <property type="term" value="P:regulation of DNA repair"/>
    <property type="evidence" value="ECO:0007669"/>
    <property type="project" value="UniProtKB-UniRule"/>
</dbReference>
<evidence type="ECO:0000256" key="1">
    <source>
        <dbReference type="ARBA" id="ARBA00004496"/>
    </source>
</evidence>
<dbReference type="Proteomes" id="UP000008635">
    <property type="component" value="Chromosome"/>
</dbReference>
<keyword evidence="4 5" id="KW-0963">Cytoplasm</keyword>
<sequence length="146" mass="16239" precursor="true">MQYAFRALAARALSVAELRTRLLRRAANAEDAESVLARVQELGYLDDAALARQVAGRSGVGRHRVRADLTRRGVDADTTQQALEVRDDDREAQEAAALLERQLPRFLRARDPRGSAFAFLARRGFGSGVIWQVLRQHDFAPPDDGE</sequence>
<proteinExistence type="inferred from homology"/>
<dbReference type="GO" id="GO:0005737">
    <property type="term" value="C:cytoplasm"/>
    <property type="evidence" value="ECO:0007669"/>
    <property type="project" value="UniProtKB-SubCell"/>
</dbReference>
<organism evidence="6 7">
    <name type="scientific">Deinococcus maricopensis (strain DSM 21211 / LMG 22137 / NRRL B-23946 / LB-34)</name>
    <dbReference type="NCBI Taxonomy" id="709986"/>
    <lineage>
        <taxon>Bacteria</taxon>
        <taxon>Thermotogati</taxon>
        <taxon>Deinococcota</taxon>
        <taxon>Deinococci</taxon>
        <taxon>Deinococcales</taxon>
        <taxon>Deinococcaceae</taxon>
        <taxon>Deinococcus</taxon>
    </lineage>
</organism>
<evidence type="ECO:0000256" key="4">
    <source>
        <dbReference type="ARBA" id="ARBA00022490"/>
    </source>
</evidence>
<comment type="similarity">
    <text evidence="2 5">Belongs to the RecX family.</text>
</comment>
<dbReference type="AlphaFoldDB" id="E8U9B4"/>
<comment type="subcellular location">
    <subcellularLocation>
        <location evidence="1 5">Cytoplasm</location>
    </subcellularLocation>
</comment>
<dbReference type="eggNOG" id="COG2137">
    <property type="taxonomic scope" value="Bacteria"/>
</dbReference>
<comment type="function">
    <text evidence="5">Modulates RecA activity.</text>
</comment>
<dbReference type="PANTHER" id="PTHR33602:SF1">
    <property type="entry name" value="REGULATORY PROTEIN RECX FAMILY PROTEIN"/>
    <property type="match status" value="1"/>
</dbReference>
<keyword evidence="7" id="KW-1185">Reference proteome</keyword>
<gene>
    <name evidence="5" type="primary">recX</name>
    <name evidence="6" type="ordered locus">Deima_2008</name>
</gene>
<dbReference type="STRING" id="709986.Deima_2008"/>
<dbReference type="OrthoDB" id="68219at2"/>
<evidence type="ECO:0000313" key="7">
    <source>
        <dbReference type="Proteomes" id="UP000008635"/>
    </source>
</evidence>
<evidence type="ECO:0000256" key="2">
    <source>
        <dbReference type="ARBA" id="ARBA00009695"/>
    </source>
</evidence>
<reference evidence="7" key="2">
    <citation type="submission" date="2011-01" db="EMBL/GenBank/DDBJ databases">
        <title>The complete genome of Deinococcus maricopensis DSM 21211.</title>
        <authorList>
            <consortium name="US DOE Joint Genome Institute (JGI-PGF)"/>
            <person name="Lucas S."/>
            <person name="Copeland A."/>
            <person name="Lapidus A."/>
            <person name="Goodwin L."/>
            <person name="Pitluck S."/>
            <person name="Kyrpides N."/>
            <person name="Mavromatis K."/>
            <person name="Pagani I."/>
            <person name="Ivanova N."/>
            <person name="Ovchinnikova G."/>
            <person name="Zeytun A."/>
            <person name="Detter J.C."/>
            <person name="Han C."/>
            <person name="Land M."/>
            <person name="Hauser L."/>
            <person name="Markowitz V."/>
            <person name="Cheng J.-F."/>
            <person name="Hugenholtz P."/>
            <person name="Woyke T."/>
            <person name="Wu D."/>
            <person name="Pukall R."/>
            <person name="Gehrich-Schroeter G."/>
            <person name="Brambilla E."/>
            <person name="Klenk H.-P."/>
            <person name="Eisen J.A."/>
        </authorList>
    </citation>
    <scope>NUCLEOTIDE SEQUENCE [LARGE SCALE GENOMIC DNA]</scope>
    <source>
        <strain evidence="7">DSM 21211 / LMG 22137 / NRRL B-23946 / LB-34</strain>
    </source>
</reference>
<protein>
    <recommendedName>
        <fullName evidence="3 5">Regulatory protein RecX</fullName>
    </recommendedName>
</protein>
<dbReference type="InterPro" id="IPR003783">
    <property type="entry name" value="Regulatory_RecX"/>
</dbReference>
<dbReference type="HOGENOM" id="CLU_066607_3_3_0"/>
<evidence type="ECO:0000313" key="6">
    <source>
        <dbReference type="EMBL" id="ADV67653.1"/>
    </source>
</evidence>
<dbReference type="HAMAP" id="MF_01114">
    <property type="entry name" value="RecX"/>
    <property type="match status" value="1"/>
</dbReference>
<dbReference type="EMBL" id="CP002454">
    <property type="protein sequence ID" value="ADV67653.1"/>
    <property type="molecule type" value="Genomic_DNA"/>
</dbReference>
<dbReference type="PANTHER" id="PTHR33602">
    <property type="entry name" value="REGULATORY PROTEIN RECX FAMILY PROTEIN"/>
    <property type="match status" value="1"/>
</dbReference>
<dbReference type="KEGG" id="dmr:Deima_2008"/>
<accession>E8U9B4</accession>
<name>E8U9B4_DEIML</name>
<evidence type="ECO:0000256" key="5">
    <source>
        <dbReference type="HAMAP-Rule" id="MF_01114"/>
    </source>
</evidence>
<reference evidence="6 7" key="1">
    <citation type="journal article" date="2011" name="Stand. Genomic Sci.">
        <title>Complete genome sequence of Deinococcus maricopensis type strain (LB-34).</title>
        <authorList>
            <person name="Pukall R."/>
            <person name="Zeytun A."/>
            <person name="Lucas S."/>
            <person name="Lapidus A."/>
            <person name="Hammon N."/>
            <person name="Deshpande S."/>
            <person name="Nolan M."/>
            <person name="Cheng J.F."/>
            <person name="Pitluck S."/>
            <person name="Liolios K."/>
            <person name="Pagani I."/>
            <person name="Mikhailova N."/>
            <person name="Ivanova N."/>
            <person name="Mavromatis K."/>
            <person name="Pati A."/>
            <person name="Tapia R."/>
            <person name="Han C."/>
            <person name="Goodwin L."/>
            <person name="Chen A."/>
            <person name="Palaniappan K."/>
            <person name="Land M."/>
            <person name="Hauser L."/>
            <person name="Chang Y.J."/>
            <person name="Jeffries C.D."/>
            <person name="Brambilla E.M."/>
            <person name="Rohde M."/>
            <person name="Goker M."/>
            <person name="Detter J.C."/>
            <person name="Woyke T."/>
            <person name="Bristow J."/>
            <person name="Eisen J.A."/>
            <person name="Markowitz V."/>
            <person name="Hugenholtz P."/>
            <person name="Kyrpides N.C."/>
            <person name="Klenk H.P."/>
        </authorList>
    </citation>
    <scope>NUCLEOTIDE SEQUENCE [LARGE SCALE GENOMIC DNA]</scope>
    <source>
        <strain evidence="7">DSM 21211 / LMG 22137 / NRRL B-23946 / LB-34</strain>
    </source>
</reference>
<evidence type="ECO:0000256" key="3">
    <source>
        <dbReference type="ARBA" id="ARBA00018111"/>
    </source>
</evidence>